<feature type="repeat" description="TPR" evidence="2">
    <location>
        <begin position="624"/>
        <end position="657"/>
    </location>
</feature>
<feature type="compositionally biased region" description="Basic and acidic residues" evidence="3">
    <location>
        <begin position="100"/>
        <end position="110"/>
    </location>
</feature>
<keyword evidence="2" id="KW-0802">TPR repeat</keyword>
<evidence type="ECO:0000313" key="6">
    <source>
        <dbReference type="EMBL" id="GAA5483062.1"/>
    </source>
</evidence>
<comment type="caution">
    <text evidence="6">The sequence shown here is derived from an EMBL/GenBank/DDBJ whole genome shotgun (WGS) entry which is preliminary data.</text>
</comment>
<dbReference type="InterPro" id="IPR011990">
    <property type="entry name" value="TPR-like_helical_dom_sf"/>
</dbReference>
<sequence>MRALSGSLLVALLVAGCGEKEASPEVAAAPAPPQPLDPAGLARSSECTACHRGAHDAWAGSHHALAHRDTGEATDAEAFAGQKVAHGQASWTFSGGAENPHIEWQDPRAGDDDDPSGKPPMAIGHTPLVQYLLATPDARYQVPDMAWDPAEKEWFSIYGDEDRAPDEWGSWTQRGMNWNSQCAYCHFTGLRKHYDADSDGYHTAWVEQGVGCAQCHGEKPHATDANGCLIDRSRHFTKQQWTESCATCHARREEFDEGFATGRSFYDHYSLSLPDQPGLWFADGQQLDEIYKFTSLMLSRMGHKGIGCTDCHDPHAAGPKFGADLVKSNTLCMSCHASGTEGAVVIDAATHSHHAAGTPGASCVDCHMPKRRYMGRDPRSDHRFPRPDPLLTKELGTPNACNDCHADQGLDWQIEKTRAWYGEDMNAVGRARTRAIHAATQGRPGALDGLLEVFSSEEIDAWQGTLLRLMEPWATDSRVVRAANVSIHEGGPLARCAAALLIARRGETGAPLEKALNDPLKAVRVEAAWAAIDRLPADHPAVKEVEAIARHQSDQPAGAMKMARLAMVHNRPGEAEEWMKKAAGWDKTSPVPRRDLAVFLSGQGRSEEALEWMTEAARRAPENAEIQYLCGLAQFEAGRPEAAEQHFLQATRINPRYTRAWYNLGLLYAGQDQLDKALQALSTAESSDPSSPDAPYARATLLLRRGQAAEARAAAGEALRRAPDHTPSAQLLRQLDPP</sequence>
<dbReference type="PROSITE" id="PS51257">
    <property type="entry name" value="PROKAR_LIPOPROTEIN"/>
    <property type="match status" value="1"/>
</dbReference>
<dbReference type="InterPro" id="IPR010177">
    <property type="entry name" value="Paired_CXXCH_1"/>
</dbReference>
<feature type="domain" description="Doubled CXXCH motif" evidence="4">
    <location>
        <begin position="307"/>
        <end position="338"/>
    </location>
</feature>
<gene>
    <name evidence="6" type="ORF">Hsar01_02289</name>
</gene>
<protein>
    <submittedName>
        <fullName evidence="6">Uncharacterized protein</fullName>
    </submittedName>
</protein>
<dbReference type="SUPFAM" id="SSF48695">
    <property type="entry name" value="Multiheme cytochromes"/>
    <property type="match status" value="1"/>
</dbReference>
<evidence type="ECO:0000259" key="4">
    <source>
        <dbReference type="Pfam" id="PF09699"/>
    </source>
</evidence>
<dbReference type="InterPro" id="IPR003321">
    <property type="entry name" value="Cyt_c552"/>
</dbReference>
<feature type="region of interest" description="Disordered" evidence="3">
    <location>
        <begin position="91"/>
        <end position="119"/>
    </location>
</feature>
<dbReference type="Pfam" id="PF09699">
    <property type="entry name" value="Paired_CXXCH_1"/>
    <property type="match status" value="1"/>
</dbReference>
<keyword evidence="7" id="KW-1185">Reference proteome</keyword>
<dbReference type="PROSITE" id="PS50005">
    <property type="entry name" value="TPR"/>
    <property type="match status" value="2"/>
</dbReference>
<reference evidence="6 7" key="1">
    <citation type="submission" date="2024-02" db="EMBL/GenBank/DDBJ databases">
        <title>Haloferula sargassicola NBRC 104335.</title>
        <authorList>
            <person name="Ichikawa N."/>
            <person name="Katano-Makiyama Y."/>
            <person name="Hidaka K."/>
        </authorList>
    </citation>
    <scope>NUCLEOTIDE SEQUENCE [LARGE SCALE GENOMIC DNA]</scope>
    <source>
        <strain evidence="6 7">NBRC 104335</strain>
    </source>
</reference>
<dbReference type="PANTHER" id="PTHR35038">
    <property type="entry name" value="DISSIMILATORY SULFITE REDUCTASE SIRA"/>
    <property type="match status" value="1"/>
</dbReference>
<feature type="domain" description="Cytochrome c-552/4" evidence="5">
    <location>
        <begin position="176"/>
        <end position="217"/>
    </location>
</feature>
<dbReference type="InterPro" id="IPR019734">
    <property type="entry name" value="TPR_rpt"/>
</dbReference>
<evidence type="ECO:0000259" key="5">
    <source>
        <dbReference type="Pfam" id="PF13435"/>
    </source>
</evidence>
<dbReference type="InterPro" id="IPR023155">
    <property type="entry name" value="Cyt_c-552/4"/>
</dbReference>
<dbReference type="InterPro" id="IPR036280">
    <property type="entry name" value="Multihaem_cyt_sf"/>
</dbReference>
<dbReference type="PANTHER" id="PTHR35038:SF8">
    <property type="entry name" value="C-TYPE POLYHEME CYTOCHROME OMCC"/>
    <property type="match status" value="1"/>
</dbReference>
<dbReference type="EMBL" id="BAABRI010000011">
    <property type="protein sequence ID" value="GAA5483062.1"/>
    <property type="molecule type" value="Genomic_DNA"/>
</dbReference>
<evidence type="ECO:0000313" key="7">
    <source>
        <dbReference type="Proteomes" id="UP001476282"/>
    </source>
</evidence>
<organism evidence="6 7">
    <name type="scientific">Haloferula sargassicola</name>
    <dbReference type="NCBI Taxonomy" id="490096"/>
    <lineage>
        <taxon>Bacteria</taxon>
        <taxon>Pseudomonadati</taxon>
        <taxon>Verrucomicrobiota</taxon>
        <taxon>Verrucomicrobiia</taxon>
        <taxon>Verrucomicrobiales</taxon>
        <taxon>Verrucomicrobiaceae</taxon>
        <taxon>Haloferula</taxon>
    </lineage>
</organism>
<proteinExistence type="predicted"/>
<name>A0ABP9UQQ9_9BACT</name>
<accession>A0ABP9UQQ9</accession>
<keyword evidence="1" id="KW-0732">Signal</keyword>
<evidence type="ECO:0000256" key="2">
    <source>
        <dbReference type="PROSITE-ProRule" id="PRU00339"/>
    </source>
</evidence>
<feature type="repeat" description="TPR" evidence="2">
    <location>
        <begin position="658"/>
        <end position="691"/>
    </location>
</feature>
<dbReference type="Pfam" id="PF02335">
    <property type="entry name" value="Cytochrom_C552"/>
    <property type="match status" value="1"/>
</dbReference>
<feature type="region of interest" description="Disordered" evidence="3">
    <location>
        <begin position="713"/>
        <end position="738"/>
    </location>
</feature>
<dbReference type="Gene3D" id="1.10.1130.10">
    <property type="entry name" value="Flavocytochrome C3, Chain A"/>
    <property type="match status" value="2"/>
</dbReference>
<dbReference type="SUPFAM" id="SSF48452">
    <property type="entry name" value="TPR-like"/>
    <property type="match status" value="1"/>
</dbReference>
<dbReference type="InterPro" id="IPR051829">
    <property type="entry name" value="Multiheme_Cytochr_ET"/>
</dbReference>
<dbReference type="Pfam" id="PF13435">
    <property type="entry name" value="Cytochrome_C554"/>
    <property type="match status" value="1"/>
</dbReference>
<dbReference type="Pfam" id="PF13432">
    <property type="entry name" value="TPR_16"/>
    <property type="match status" value="1"/>
</dbReference>
<evidence type="ECO:0000256" key="3">
    <source>
        <dbReference type="SAM" id="MobiDB-lite"/>
    </source>
</evidence>
<dbReference type="Proteomes" id="UP001476282">
    <property type="component" value="Unassembled WGS sequence"/>
</dbReference>
<dbReference type="SMART" id="SM00028">
    <property type="entry name" value="TPR"/>
    <property type="match status" value="4"/>
</dbReference>
<dbReference type="RefSeq" id="WP_353567186.1">
    <property type="nucleotide sequence ID" value="NZ_BAABRI010000011.1"/>
</dbReference>
<dbReference type="Gene3D" id="1.25.40.10">
    <property type="entry name" value="Tetratricopeptide repeat domain"/>
    <property type="match status" value="1"/>
</dbReference>
<evidence type="ECO:0000256" key="1">
    <source>
        <dbReference type="ARBA" id="ARBA00022729"/>
    </source>
</evidence>